<dbReference type="Gene3D" id="3.40.50.1110">
    <property type="entry name" value="SGNH hydrolase"/>
    <property type="match status" value="1"/>
</dbReference>
<organism evidence="3 4">
    <name type="scientific">Aquibacillus albus</name>
    <dbReference type="NCBI Taxonomy" id="1168171"/>
    <lineage>
        <taxon>Bacteria</taxon>
        <taxon>Bacillati</taxon>
        <taxon>Bacillota</taxon>
        <taxon>Bacilli</taxon>
        <taxon>Bacillales</taxon>
        <taxon>Bacillaceae</taxon>
        <taxon>Aquibacillus</taxon>
    </lineage>
</organism>
<comment type="caution">
    <text evidence="3">The sequence shown here is derived from an EMBL/GenBank/DDBJ whole genome shotgun (WGS) entry which is preliminary data.</text>
</comment>
<evidence type="ECO:0000313" key="3">
    <source>
        <dbReference type="EMBL" id="MBM7573469.1"/>
    </source>
</evidence>
<dbReference type="InterPro" id="IPR036514">
    <property type="entry name" value="SGNH_hydro_sf"/>
</dbReference>
<dbReference type="PANTHER" id="PTHR43695:SF1">
    <property type="entry name" value="RHAMNOGALACTURONAN ACETYLESTERASE"/>
    <property type="match status" value="1"/>
</dbReference>
<keyword evidence="2" id="KW-0378">Hydrolase</keyword>
<dbReference type="SUPFAM" id="SSF52266">
    <property type="entry name" value="SGNH hydrolase"/>
    <property type="match status" value="1"/>
</dbReference>
<evidence type="ECO:0000313" key="4">
    <source>
        <dbReference type="Proteomes" id="UP001296943"/>
    </source>
</evidence>
<dbReference type="InterPro" id="IPR001087">
    <property type="entry name" value="GDSL"/>
</dbReference>
<protein>
    <submittedName>
        <fullName evidence="3">Lysophospholipase L1-like esterase</fullName>
    </submittedName>
</protein>
<dbReference type="PANTHER" id="PTHR43695">
    <property type="entry name" value="PUTATIVE (AFU_ORTHOLOGUE AFUA_2G17250)-RELATED"/>
    <property type="match status" value="1"/>
</dbReference>
<gene>
    <name evidence="3" type="ORF">JOC48_004033</name>
</gene>
<evidence type="ECO:0000256" key="1">
    <source>
        <dbReference type="ARBA" id="ARBA00008668"/>
    </source>
</evidence>
<dbReference type="RefSeq" id="WP_204502112.1">
    <property type="nucleotide sequence ID" value="NZ_JAFBDR010000034.1"/>
</dbReference>
<evidence type="ECO:0000256" key="2">
    <source>
        <dbReference type="ARBA" id="ARBA00022801"/>
    </source>
</evidence>
<sequence length="218" mass="24752">MGDKVKLYLASDSTAQTYGQSEAPQAGWGQFIGNYFDEKVEIYNYAIGGRSSKTFITEGRLANILDEIAKNDYLLIQLGHNDSTKIRPQRYTEPYDDYKQYLKQYVQGAREHQAIPILITPVARLHYVNQEFLMDFGDYCNAMKEVAEEEDVLLIDLMKQSLAYYTSIGYEQVKELFMISVNGTDCTHFTEKGAGEIARLVAQGVKSLEINLSNKVLL</sequence>
<proteinExistence type="inferred from homology"/>
<dbReference type="CDD" id="cd01821">
    <property type="entry name" value="Rhamnogalacturan_acetylesterase_like"/>
    <property type="match status" value="1"/>
</dbReference>
<keyword evidence="4" id="KW-1185">Reference proteome</keyword>
<accession>A0ABS2N5V2</accession>
<dbReference type="EMBL" id="JAFBDR010000034">
    <property type="protein sequence ID" value="MBM7573469.1"/>
    <property type="molecule type" value="Genomic_DNA"/>
</dbReference>
<name>A0ABS2N5V2_9BACI</name>
<reference evidence="3 4" key="1">
    <citation type="submission" date="2021-01" db="EMBL/GenBank/DDBJ databases">
        <title>Genomic Encyclopedia of Type Strains, Phase IV (KMG-IV): sequencing the most valuable type-strain genomes for metagenomic binning, comparative biology and taxonomic classification.</title>
        <authorList>
            <person name="Goeker M."/>
        </authorList>
    </citation>
    <scope>NUCLEOTIDE SEQUENCE [LARGE SCALE GENOMIC DNA]</scope>
    <source>
        <strain evidence="3 4">DSM 23711</strain>
    </source>
</reference>
<dbReference type="InterPro" id="IPR037459">
    <property type="entry name" value="RhgT-like"/>
</dbReference>
<dbReference type="Proteomes" id="UP001296943">
    <property type="component" value="Unassembled WGS sequence"/>
</dbReference>
<comment type="similarity">
    <text evidence="1">Belongs to the 'GDSL' lipolytic enzyme family.</text>
</comment>
<dbReference type="Pfam" id="PF00657">
    <property type="entry name" value="Lipase_GDSL"/>
    <property type="match status" value="1"/>
</dbReference>